<proteinExistence type="predicted"/>
<feature type="compositionally biased region" description="Basic and acidic residues" evidence="1">
    <location>
        <begin position="121"/>
        <end position="134"/>
    </location>
</feature>
<reference evidence="2" key="1">
    <citation type="journal article" date="2020" name="Cell">
        <title>Large-Scale Comparative Analyses of Tick Genomes Elucidate Their Genetic Diversity and Vector Capacities.</title>
        <authorList>
            <consortium name="Tick Genome and Microbiome Consortium (TIGMIC)"/>
            <person name="Jia N."/>
            <person name="Wang J."/>
            <person name="Shi W."/>
            <person name="Du L."/>
            <person name="Sun Y."/>
            <person name="Zhan W."/>
            <person name="Jiang J.F."/>
            <person name="Wang Q."/>
            <person name="Zhang B."/>
            <person name="Ji P."/>
            <person name="Bell-Sakyi L."/>
            <person name="Cui X.M."/>
            <person name="Yuan T.T."/>
            <person name="Jiang B.G."/>
            <person name="Yang W.F."/>
            <person name="Lam T.T."/>
            <person name="Chang Q.C."/>
            <person name="Ding S.J."/>
            <person name="Wang X.J."/>
            <person name="Zhu J.G."/>
            <person name="Ruan X.D."/>
            <person name="Zhao L."/>
            <person name="Wei J.T."/>
            <person name="Ye R.Z."/>
            <person name="Que T.C."/>
            <person name="Du C.H."/>
            <person name="Zhou Y.H."/>
            <person name="Cheng J.X."/>
            <person name="Dai P.F."/>
            <person name="Guo W.B."/>
            <person name="Han X.H."/>
            <person name="Huang E.J."/>
            <person name="Li L.F."/>
            <person name="Wei W."/>
            <person name="Gao Y.C."/>
            <person name="Liu J.Z."/>
            <person name="Shao H.Z."/>
            <person name="Wang X."/>
            <person name="Wang C.C."/>
            <person name="Yang T.C."/>
            <person name="Huo Q.B."/>
            <person name="Li W."/>
            <person name="Chen H.Y."/>
            <person name="Chen S.E."/>
            <person name="Zhou L.G."/>
            <person name="Ni X.B."/>
            <person name="Tian J.H."/>
            <person name="Sheng Y."/>
            <person name="Liu T."/>
            <person name="Pan Y.S."/>
            <person name="Xia L.Y."/>
            <person name="Li J."/>
            <person name="Zhao F."/>
            <person name="Cao W.C."/>
        </authorList>
    </citation>
    <scope>NUCLEOTIDE SEQUENCE</scope>
    <source>
        <strain evidence="2">Rsan-2018</strain>
    </source>
</reference>
<reference evidence="2" key="2">
    <citation type="submission" date="2021-09" db="EMBL/GenBank/DDBJ databases">
        <authorList>
            <person name="Jia N."/>
            <person name="Wang J."/>
            <person name="Shi W."/>
            <person name="Du L."/>
            <person name="Sun Y."/>
            <person name="Zhan W."/>
            <person name="Jiang J."/>
            <person name="Wang Q."/>
            <person name="Zhang B."/>
            <person name="Ji P."/>
            <person name="Sakyi L.B."/>
            <person name="Cui X."/>
            <person name="Yuan T."/>
            <person name="Jiang B."/>
            <person name="Yang W."/>
            <person name="Lam T.T.-Y."/>
            <person name="Chang Q."/>
            <person name="Ding S."/>
            <person name="Wang X."/>
            <person name="Zhu J."/>
            <person name="Ruan X."/>
            <person name="Zhao L."/>
            <person name="Wei J."/>
            <person name="Que T."/>
            <person name="Du C."/>
            <person name="Cheng J."/>
            <person name="Dai P."/>
            <person name="Han X."/>
            <person name="Huang E."/>
            <person name="Gao Y."/>
            <person name="Liu J."/>
            <person name="Shao H."/>
            <person name="Ye R."/>
            <person name="Li L."/>
            <person name="Wei W."/>
            <person name="Wang X."/>
            <person name="Wang C."/>
            <person name="Huo Q."/>
            <person name="Li W."/>
            <person name="Guo W."/>
            <person name="Chen H."/>
            <person name="Chen S."/>
            <person name="Zhou L."/>
            <person name="Zhou L."/>
            <person name="Ni X."/>
            <person name="Tian J."/>
            <person name="Zhou Y."/>
            <person name="Sheng Y."/>
            <person name="Liu T."/>
            <person name="Pan Y."/>
            <person name="Xia L."/>
            <person name="Li J."/>
            <person name="Zhao F."/>
            <person name="Cao W."/>
        </authorList>
    </citation>
    <scope>NUCLEOTIDE SEQUENCE</scope>
    <source>
        <strain evidence="2">Rsan-2018</strain>
        <tissue evidence="2">Larvae</tissue>
    </source>
</reference>
<protein>
    <submittedName>
        <fullName evidence="2">Uncharacterized protein</fullName>
    </submittedName>
</protein>
<evidence type="ECO:0000313" key="3">
    <source>
        <dbReference type="Proteomes" id="UP000821837"/>
    </source>
</evidence>
<name>A0A9D4SPD0_RHISA</name>
<comment type="caution">
    <text evidence="2">The sequence shown here is derived from an EMBL/GenBank/DDBJ whole genome shotgun (WGS) entry which is preliminary data.</text>
</comment>
<gene>
    <name evidence="2" type="ORF">HPB52_005229</name>
</gene>
<organism evidence="2 3">
    <name type="scientific">Rhipicephalus sanguineus</name>
    <name type="common">Brown dog tick</name>
    <name type="synonym">Ixodes sanguineus</name>
    <dbReference type="NCBI Taxonomy" id="34632"/>
    <lineage>
        <taxon>Eukaryota</taxon>
        <taxon>Metazoa</taxon>
        <taxon>Ecdysozoa</taxon>
        <taxon>Arthropoda</taxon>
        <taxon>Chelicerata</taxon>
        <taxon>Arachnida</taxon>
        <taxon>Acari</taxon>
        <taxon>Parasitiformes</taxon>
        <taxon>Ixodida</taxon>
        <taxon>Ixodoidea</taxon>
        <taxon>Ixodidae</taxon>
        <taxon>Rhipicephalinae</taxon>
        <taxon>Rhipicephalus</taxon>
        <taxon>Rhipicephalus</taxon>
    </lineage>
</organism>
<feature type="region of interest" description="Disordered" evidence="1">
    <location>
        <begin position="1"/>
        <end position="134"/>
    </location>
</feature>
<dbReference type="EMBL" id="JABSTV010001254">
    <property type="protein sequence ID" value="KAH7939053.1"/>
    <property type="molecule type" value="Genomic_DNA"/>
</dbReference>
<keyword evidence="3" id="KW-1185">Reference proteome</keyword>
<feature type="compositionally biased region" description="Polar residues" evidence="1">
    <location>
        <begin position="79"/>
        <end position="89"/>
    </location>
</feature>
<evidence type="ECO:0000256" key="1">
    <source>
        <dbReference type="SAM" id="MobiDB-lite"/>
    </source>
</evidence>
<feature type="compositionally biased region" description="Basic and acidic residues" evidence="1">
    <location>
        <begin position="98"/>
        <end position="113"/>
    </location>
</feature>
<accession>A0A9D4SPD0</accession>
<evidence type="ECO:0000313" key="2">
    <source>
        <dbReference type="EMBL" id="KAH7939053.1"/>
    </source>
</evidence>
<sequence>MPSPSWKIRGDSILGPSSCLESDAPYLSESHHPEVILLPRTPDPSEMADDSELKFGGAMSNGDSSQPFDDHVFNGENRAGSSEHSTTDANCPAPLMQIKKEPEDPPPELKQDYWAEPGGSEEERSATSWDARPHARTDYMDSQINGTTFMGSIAKMCDAVQKAASEVVTLKRREHKMKMSVLRAKMEYYETKRRKLQQQSEEGGGAA</sequence>
<dbReference type="Proteomes" id="UP000821837">
    <property type="component" value="Chromosome 8"/>
</dbReference>
<dbReference type="AlphaFoldDB" id="A0A9D4SPD0"/>